<dbReference type="HOGENOM" id="CLU_1184902_0_0_1"/>
<evidence type="ECO:0000313" key="3">
    <source>
        <dbReference type="EMBL" id="EGS17143.1"/>
    </source>
</evidence>
<evidence type="ECO:0000313" key="4">
    <source>
        <dbReference type="Proteomes" id="UP000008066"/>
    </source>
</evidence>
<dbReference type="RefSeq" id="XP_006697725.1">
    <property type="nucleotide sequence ID" value="XM_006697662.1"/>
</dbReference>
<keyword evidence="4" id="KW-1185">Reference proteome</keyword>
<dbReference type="GeneID" id="18261513"/>
<evidence type="ECO:0000256" key="2">
    <source>
        <dbReference type="SAM" id="SignalP"/>
    </source>
</evidence>
<feature type="chain" id="PRO_5003409500" evidence="2">
    <location>
        <begin position="23"/>
        <end position="234"/>
    </location>
</feature>
<dbReference type="Proteomes" id="UP000008066">
    <property type="component" value="Unassembled WGS sequence"/>
</dbReference>
<feature type="signal peptide" evidence="2">
    <location>
        <begin position="1"/>
        <end position="22"/>
    </location>
</feature>
<dbReference type="eggNOG" id="ENOG502SUWW">
    <property type="taxonomic scope" value="Eukaryota"/>
</dbReference>
<sequence>MAFNLSAKSAFIVALLAFSASATPVEPISPCAAVTCSTNTFCNVINGKPVCLPISRQQKCGKAVCAPGHVCCNSSCGICTKPGGVCTQQICPDIELQPVEPAPTVDKREDIVKIEEPELPAVKPTKCGPTLCAPGIVSRGHFFTCPSLPLTTRSPAGWARGRSGPLSNFQIQVLQIELWGQACDVATGRLIPTSRPRHFPLRTGSQPHRGIDRDIDSSESESELEIHIPGFVQV</sequence>
<name>G0SI73_CHATD</name>
<organism evidence="4">
    <name type="scientific">Chaetomium thermophilum (strain DSM 1495 / CBS 144.50 / IMI 039719)</name>
    <name type="common">Thermochaetoides thermophila</name>
    <dbReference type="NCBI Taxonomy" id="759272"/>
    <lineage>
        <taxon>Eukaryota</taxon>
        <taxon>Fungi</taxon>
        <taxon>Dikarya</taxon>
        <taxon>Ascomycota</taxon>
        <taxon>Pezizomycotina</taxon>
        <taxon>Sordariomycetes</taxon>
        <taxon>Sordariomycetidae</taxon>
        <taxon>Sordariales</taxon>
        <taxon>Chaetomiaceae</taxon>
        <taxon>Thermochaetoides</taxon>
    </lineage>
</organism>
<dbReference type="OrthoDB" id="4563331at2759"/>
<dbReference type="KEGG" id="cthr:CTHT_0074750"/>
<evidence type="ECO:0000256" key="1">
    <source>
        <dbReference type="SAM" id="MobiDB-lite"/>
    </source>
</evidence>
<reference evidence="3 4" key="1">
    <citation type="journal article" date="2011" name="Cell">
        <title>Insight into structure and assembly of the nuclear pore complex by utilizing the genome of a eukaryotic thermophile.</title>
        <authorList>
            <person name="Amlacher S."/>
            <person name="Sarges P."/>
            <person name="Flemming D."/>
            <person name="van Noort V."/>
            <person name="Kunze R."/>
            <person name="Devos D.P."/>
            <person name="Arumugam M."/>
            <person name="Bork P."/>
            <person name="Hurt E."/>
        </authorList>
    </citation>
    <scope>NUCLEOTIDE SEQUENCE [LARGE SCALE GENOMIC DNA]</scope>
    <source>
        <strain evidence="4">DSM 1495 / CBS 144.50 / IMI 039719</strain>
    </source>
</reference>
<dbReference type="AlphaFoldDB" id="G0SI73"/>
<gene>
    <name evidence="3" type="ORF">CTHT_0074750</name>
</gene>
<proteinExistence type="predicted"/>
<feature type="region of interest" description="Disordered" evidence="1">
    <location>
        <begin position="196"/>
        <end position="219"/>
    </location>
</feature>
<keyword evidence="2" id="KW-0732">Signal</keyword>
<protein>
    <submittedName>
        <fullName evidence="3">Uncharacterized protein</fullName>
    </submittedName>
</protein>
<dbReference type="EMBL" id="GL988048">
    <property type="protein sequence ID" value="EGS17143.1"/>
    <property type="molecule type" value="Genomic_DNA"/>
</dbReference>
<accession>G0SI73</accession>